<comment type="caution">
    <text evidence="7">The sequence shown here is derived from an EMBL/GenBank/DDBJ whole genome shotgun (WGS) entry which is preliminary data.</text>
</comment>
<comment type="similarity">
    <text evidence="1">Belongs to the universal ribosomal protein uS9 family.</text>
</comment>
<dbReference type="EMBL" id="PFAA01000029">
    <property type="protein sequence ID" value="PIT96760.1"/>
    <property type="molecule type" value="Genomic_DNA"/>
</dbReference>
<dbReference type="PANTHER" id="PTHR21569:SF1">
    <property type="entry name" value="SMALL RIBOSOMAL SUBUNIT PROTEIN US9M"/>
    <property type="match status" value="1"/>
</dbReference>
<dbReference type="GO" id="GO:0003735">
    <property type="term" value="F:structural constituent of ribosome"/>
    <property type="evidence" value="ECO:0007669"/>
    <property type="project" value="InterPro"/>
</dbReference>
<evidence type="ECO:0000256" key="6">
    <source>
        <dbReference type="SAM" id="MobiDB-lite"/>
    </source>
</evidence>
<dbReference type="AlphaFoldDB" id="A0A2M6WVF8"/>
<keyword evidence="3" id="KW-0687">Ribonucleoprotein</keyword>
<accession>A0A2M6WVF8</accession>
<gene>
    <name evidence="7" type="ORF">COT82_01400</name>
</gene>
<keyword evidence="2 7" id="KW-0689">Ribosomal protein</keyword>
<dbReference type="InterPro" id="IPR000754">
    <property type="entry name" value="Ribosomal_uS9"/>
</dbReference>
<evidence type="ECO:0000256" key="1">
    <source>
        <dbReference type="ARBA" id="ARBA00005251"/>
    </source>
</evidence>
<dbReference type="Proteomes" id="UP000230481">
    <property type="component" value="Unassembled WGS sequence"/>
</dbReference>
<evidence type="ECO:0000313" key="7">
    <source>
        <dbReference type="EMBL" id="PIT96760.1"/>
    </source>
</evidence>
<evidence type="ECO:0000256" key="3">
    <source>
        <dbReference type="ARBA" id="ARBA00023274"/>
    </source>
</evidence>
<dbReference type="InterPro" id="IPR020568">
    <property type="entry name" value="Ribosomal_Su5_D2-typ_SF"/>
</dbReference>
<dbReference type="NCBIfam" id="NF001099">
    <property type="entry name" value="PRK00132.1"/>
    <property type="match status" value="1"/>
</dbReference>
<protein>
    <recommendedName>
        <fullName evidence="4">Small ribosomal subunit protein uS9</fullName>
    </recommendedName>
    <alternativeName>
        <fullName evidence="5">30S ribosomal protein S9</fullName>
    </alternativeName>
</protein>
<name>A0A2M6WVF8_9BACT</name>
<dbReference type="GO" id="GO:0015935">
    <property type="term" value="C:small ribosomal subunit"/>
    <property type="evidence" value="ECO:0007669"/>
    <property type="project" value="TreeGrafter"/>
</dbReference>
<dbReference type="GO" id="GO:0005737">
    <property type="term" value="C:cytoplasm"/>
    <property type="evidence" value="ECO:0007669"/>
    <property type="project" value="UniProtKB-ARBA"/>
</dbReference>
<reference evidence="8" key="1">
    <citation type="submission" date="2017-09" db="EMBL/GenBank/DDBJ databases">
        <title>Depth-based differentiation of microbial function through sediment-hosted aquifers and enrichment of novel symbionts in the deep terrestrial subsurface.</title>
        <authorList>
            <person name="Probst A.J."/>
            <person name="Ladd B."/>
            <person name="Jarett J.K."/>
            <person name="Geller-Mcgrath D.E."/>
            <person name="Sieber C.M.K."/>
            <person name="Emerson J.B."/>
            <person name="Anantharaman K."/>
            <person name="Thomas B.C."/>
            <person name="Malmstrom R."/>
            <person name="Stieglmeier M."/>
            <person name="Klingl A."/>
            <person name="Woyke T."/>
            <person name="Ryan C.M."/>
            <person name="Banfield J.F."/>
        </authorList>
    </citation>
    <scope>NUCLEOTIDE SEQUENCE [LARGE SCALE GENOMIC DNA]</scope>
</reference>
<evidence type="ECO:0000256" key="4">
    <source>
        <dbReference type="ARBA" id="ARBA00035259"/>
    </source>
</evidence>
<dbReference type="Gene3D" id="3.30.230.10">
    <property type="match status" value="1"/>
</dbReference>
<sequence>MKEITLEKIENNKTTALKNGQYIESVGRRKSAIARVRIFLANKYSFEINDRDINDYFKINELRKNIERVFELVNIPQKFKITVHVNGGGVSAQSDAIVLGISRTLIIYDKELRGILKKEGYLKRDSREVERKKPGLKKARKASQWSKR</sequence>
<evidence type="ECO:0000313" key="8">
    <source>
        <dbReference type="Proteomes" id="UP000230481"/>
    </source>
</evidence>
<feature type="region of interest" description="Disordered" evidence="6">
    <location>
        <begin position="124"/>
        <end position="148"/>
    </location>
</feature>
<dbReference type="SUPFAM" id="SSF54211">
    <property type="entry name" value="Ribosomal protein S5 domain 2-like"/>
    <property type="match status" value="1"/>
</dbReference>
<feature type="compositionally biased region" description="Basic residues" evidence="6">
    <location>
        <begin position="134"/>
        <end position="148"/>
    </location>
</feature>
<evidence type="ECO:0000256" key="2">
    <source>
        <dbReference type="ARBA" id="ARBA00022980"/>
    </source>
</evidence>
<dbReference type="GO" id="GO:0006412">
    <property type="term" value="P:translation"/>
    <property type="evidence" value="ECO:0007669"/>
    <property type="project" value="InterPro"/>
</dbReference>
<dbReference type="InterPro" id="IPR014721">
    <property type="entry name" value="Ribsml_uS5_D2-typ_fold_subgr"/>
</dbReference>
<proteinExistence type="inferred from homology"/>
<dbReference type="InterPro" id="IPR023035">
    <property type="entry name" value="Ribosomal_uS9_bac/plastid"/>
</dbReference>
<dbReference type="Pfam" id="PF00380">
    <property type="entry name" value="Ribosomal_S9"/>
    <property type="match status" value="1"/>
</dbReference>
<dbReference type="FunFam" id="3.30.230.10:FF:000001">
    <property type="entry name" value="30S ribosomal protein S9"/>
    <property type="match status" value="1"/>
</dbReference>
<feature type="compositionally biased region" description="Basic and acidic residues" evidence="6">
    <location>
        <begin position="124"/>
        <end position="133"/>
    </location>
</feature>
<evidence type="ECO:0000256" key="5">
    <source>
        <dbReference type="ARBA" id="ARBA00035523"/>
    </source>
</evidence>
<organism evidence="7 8">
    <name type="scientific">Candidatus Campbellbacteria bacterium CG10_big_fil_rev_8_21_14_0_10_35_52</name>
    <dbReference type="NCBI Taxonomy" id="1974527"/>
    <lineage>
        <taxon>Bacteria</taxon>
        <taxon>Candidatus Campbelliibacteriota</taxon>
    </lineage>
</organism>
<dbReference type="GO" id="GO:0003723">
    <property type="term" value="F:RNA binding"/>
    <property type="evidence" value="ECO:0007669"/>
    <property type="project" value="TreeGrafter"/>
</dbReference>
<dbReference type="PANTHER" id="PTHR21569">
    <property type="entry name" value="RIBOSOMAL PROTEIN S9"/>
    <property type="match status" value="1"/>
</dbReference>